<dbReference type="Pfam" id="PF08447">
    <property type="entry name" value="PAS_3"/>
    <property type="match status" value="1"/>
</dbReference>
<feature type="domain" description="PAS" evidence="1">
    <location>
        <begin position="182"/>
        <end position="252"/>
    </location>
</feature>
<dbReference type="Pfam" id="PF00989">
    <property type="entry name" value="PAS"/>
    <property type="match status" value="1"/>
</dbReference>
<dbReference type="InterPro" id="IPR001610">
    <property type="entry name" value="PAC"/>
</dbReference>
<evidence type="ECO:0000259" key="2">
    <source>
        <dbReference type="PROSITE" id="PS50113"/>
    </source>
</evidence>
<dbReference type="InterPro" id="IPR013655">
    <property type="entry name" value="PAS_fold_3"/>
</dbReference>
<dbReference type="CDD" id="cd00130">
    <property type="entry name" value="PAS"/>
    <property type="match status" value="4"/>
</dbReference>
<dbReference type="NCBIfam" id="TIGR00229">
    <property type="entry name" value="sensory_box"/>
    <property type="match status" value="4"/>
</dbReference>
<dbReference type="NCBIfam" id="TIGR00254">
    <property type="entry name" value="GGDEF"/>
    <property type="match status" value="1"/>
</dbReference>
<dbReference type="SMART" id="SM00267">
    <property type="entry name" value="GGDEF"/>
    <property type="match status" value="1"/>
</dbReference>
<dbReference type="PROSITE" id="PS50887">
    <property type="entry name" value="GGDEF"/>
    <property type="match status" value="1"/>
</dbReference>
<dbReference type="Pfam" id="PF00990">
    <property type="entry name" value="GGDEF"/>
    <property type="match status" value="1"/>
</dbReference>
<dbReference type="EMBL" id="JAUZEE010000003">
    <property type="protein sequence ID" value="MDP4300686.1"/>
    <property type="molecule type" value="Genomic_DNA"/>
</dbReference>
<feature type="domain" description="PAS" evidence="1">
    <location>
        <begin position="684"/>
        <end position="754"/>
    </location>
</feature>
<dbReference type="InterPro" id="IPR000160">
    <property type="entry name" value="GGDEF_dom"/>
</dbReference>
<dbReference type="SMART" id="SM00065">
    <property type="entry name" value="GAF"/>
    <property type="match status" value="1"/>
</dbReference>
<dbReference type="RefSeq" id="WP_305749224.1">
    <property type="nucleotide sequence ID" value="NZ_JAUZEE010000003.1"/>
</dbReference>
<evidence type="ECO:0000313" key="4">
    <source>
        <dbReference type="EMBL" id="MDP4300686.1"/>
    </source>
</evidence>
<dbReference type="InterPro" id="IPR013656">
    <property type="entry name" value="PAS_4"/>
</dbReference>
<dbReference type="SUPFAM" id="SSF55073">
    <property type="entry name" value="Nucleotide cyclase"/>
    <property type="match status" value="1"/>
</dbReference>
<feature type="domain" description="PAC" evidence="2">
    <location>
        <begin position="503"/>
        <end position="556"/>
    </location>
</feature>
<feature type="domain" description="PAC" evidence="2">
    <location>
        <begin position="754"/>
        <end position="807"/>
    </location>
</feature>
<dbReference type="InterPro" id="IPR029016">
    <property type="entry name" value="GAF-like_dom_sf"/>
</dbReference>
<dbReference type="PROSITE" id="PS50113">
    <property type="entry name" value="PAC"/>
    <property type="match status" value="3"/>
</dbReference>
<protein>
    <submittedName>
        <fullName evidence="4">PAS domain S-box protein</fullName>
    </submittedName>
</protein>
<feature type="domain" description="GGDEF" evidence="3">
    <location>
        <begin position="837"/>
        <end position="971"/>
    </location>
</feature>
<proteinExistence type="predicted"/>
<dbReference type="Pfam" id="PF01590">
    <property type="entry name" value="GAF"/>
    <property type="match status" value="1"/>
</dbReference>
<feature type="domain" description="PAS" evidence="1">
    <location>
        <begin position="553"/>
        <end position="625"/>
    </location>
</feature>
<dbReference type="PANTHER" id="PTHR44757:SF2">
    <property type="entry name" value="BIOFILM ARCHITECTURE MAINTENANCE PROTEIN MBAA"/>
    <property type="match status" value="1"/>
</dbReference>
<dbReference type="InterPro" id="IPR000014">
    <property type="entry name" value="PAS"/>
</dbReference>
<dbReference type="InterPro" id="IPR052155">
    <property type="entry name" value="Biofilm_reg_signaling"/>
</dbReference>
<dbReference type="InterPro" id="IPR000700">
    <property type="entry name" value="PAS-assoc_C"/>
</dbReference>
<dbReference type="InterPro" id="IPR013767">
    <property type="entry name" value="PAS_fold"/>
</dbReference>
<feature type="domain" description="PAC" evidence="2">
    <location>
        <begin position="381"/>
        <end position="432"/>
    </location>
</feature>
<dbReference type="InterPro" id="IPR003018">
    <property type="entry name" value="GAF"/>
</dbReference>
<name>A0ABT9G2P6_LEPDI</name>
<dbReference type="SUPFAM" id="SSF55781">
    <property type="entry name" value="GAF domain-like"/>
    <property type="match status" value="1"/>
</dbReference>
<reference evidence="4 5" key="1">
    <citation type="submission" date="2023-08" db="EMBL/GenBank/DDBJ databases">
        <authorList>
            <person name="Roldan D.M."/>
            <person name="Menes R.J."/>
        </authorList>
    </citation>
    <scope>NUCLEOTIDE SEQUENCE [LARGE SCALE GENOMIC DNA]</scope>
    <source>
        <strain evidence="4 5">CCM 2812</strain>
    </source>
</reference>
<dbReference type="SMART" id="SM00086">
    <property type="entry name" value="PAC"/>
    <property type="match status" value="4"/>
</dbReference>
<evidence type="ECO:0000313" key="5">
    <source>
        <dbReference type="Proteomes" id="UP001235760"/>
    </source>
</evidence>
<sequence length="976" mass="107980">MPSTSDPAEQRRLAQLQALKVLDSEPEPLFDTLAQLASEVCGTPIALVSLIDTDRQWFKANVGLPGVGQTPRDVAFCDHAIRQDGLFEVGDATRDRRFEANPLVTGQPGVRFYAGAPLVLPSGDRIGTLCVIDRQPRQLAPQQAAMLTQLAQAVVQALELRQSLVLRTLAVRHADDLAVAESEARLRAILDTQSELVSQATPDGRLLYVNPAYAAYFSRSVEEITGTNLYEHVDPAVRGLVRERIAQVLSQGKPVTSENRMSLPDGSECWIAWTNTRQFDLEGRPLLHSTGRDVTARVLAERKLRTSQAFLARTGEVAGVGGWALDLRTSEITWSDETYRIHELSPGFKPTLEAAISFYTPASRVRIEQAVAEGMAHGTPWDLELQVVTAKGRTIWARAVGAVEFEDGQAVRLIGAFQDITEQRRLREQLATSEQFLRQLTDGVPVRLAYLDRERRYRFVNEAWCQGTGLSREEVIGKTRARVLPGQDREELRHHAALALSGQSVQFETDDTVAGQVRRFEHRLKPDVDEHGQVRGFFVSATDITERSAAEKAHREIAAIFEHTTDYVVQFDLAGQILYLNPAMREVGGWSADAASGSQTFEQLLSDEARDLFRSTILPALLQDDVWLGSTTIRLDGRRELPVSLMVIAHRSVDTRHGRSVERYSALMRDETASMAAQAEIRRQSAILKSVADAIPSTVAVMGQDGQYRFVNRAFERAVGRDTAGILGHGAREILGEEEFERRRPWIEMALQGVPVTFELEQVGEHGKTYTQVEYLPLLRPSGEVDSFVVVTQDITQRKREELRLLTLTQTDALTGLLNRTGFRMRLENMLDEHVGESIGLLYVDLDRFKPVNDTHGHAAGDAVLKDVARRLTRLMRPTDAVARLGGDEFAVLLHGVTQVAQAERVAAKIVEALKEPFDLGPDRIAHIGASVGGAFGHAVIGDWPALLEKADQMLYQAKAEGRGRYLVAVLAGPGA</sequence>
<dbReference type="SMART" id="SM00091">
    <property type="entry name" value="PAS"/>
    <property type="match status" value="4"/>
</dbReference>
<dbReference type="Proteomes" id="UP001235760">
    <property type="component" value="Unassembled WGS sequence"/>
</dbReference>
<keyword evidence="5" id="KW-1185">Reference proteome</keyword>
<dbReference type="CDD" id="cd01949">
    <property type="entry name" value="GGDEF"/>
    <property type="match status" value="1"/>
</dbReference>
<dbReference type="InterPro" id="IPR043128">
    <property type="entry name" value="Rev_trsase/Diguanyl_cyclase"/>
</dbReference>
<dbReference type="Gene3D" id="3.30.450.20">
    <property type="entry name" value="PAS domain"/>
    <property type="match status" value="5"/>
</dbReference>
<dbReference type="PROSITE" id="PS50112">
    <property type="entry name" value="PAS"/>
    <property type="match status" value="4"/>
</dbReference>
<dbReference type="InterPro" id="IPR035965">
    <property type="entry name" value="PAS-like_dom_sf"/>
</dbReference>
<evidence type="ECO:0000259" key="3">
    <source>
        <dbReference type="PROSITE" id="PS50887"/>
    </source>
</evidence>
<dbReference type="InterPro" id="IPR029787">
    <property type="entry name" value="Nucleotide_cyclase"/>
</dbReference>
<accession>A0ABT9G2P6</accession>
<dbReference type="SUPFAM" id="SSF55785">
    <property type="entry name" value="PYP-like sensor domain (PAS domain)"/>
    <property type="match status" value="5"/>
</dbReference>
<dbReference type="Gene3D" id="2.10.70.100">
    <property type="match status" value="1"/>
</dbReference>
<gene>
    <name evidence="4" type="ORF">Q8X39_08560</name>
</gene>
<feature type="domain" description="PAS" evidence="1">
    <location>
        <begin position="433"/>
        <end position="503"/>
    </location>
</feature>
<evidence type="ECO:0000259" key="1">
    <source>
        <dbReference type="PROSITE" id="PS50112"/>
    </source>
</evidence>
<dbReference type="PANTHER" id="PTHR44757">
    <property type="entry name" value="DIGUANYLATE CYCLASE DGCP"/>
    <property type="match status" value="1"/>
</dbReference>
<comment type="caution">
    <text evidence="4">The sequence shown here is derived from an EMBL/GenBank/DDBJ whole genome shotgun (WGS) entry which is preliminary data.</text>
</comment>
<dbReference type="Pfam" id="PF08448">
    <property type="entry name" value="PAS_4"/>
    <property type="match status" value="3"/>
</dbReference>
<dbReference type="Gene3D" id="3.30.450.40">
    <property type="match status" value="1"/>
</dbReference>
<organism evidence="4 5">
    <name type="scientific">Leptothrix discophora</name>
    <dbReference type="NCBI Taxonomy" id="89"/>
    <lineage>
        <taxon>Bacteria</taxon>
        <taxon>Pseudomonadati</taxon>
        <taxon>Pseudomonadota</taxon>
        <taxon>Betaproteobacteria</taxon>
        <taxon>Burkholderiales</taxon>
        <taxon>Sphaerotilaceae</taxon>
        <taxon>Leptothrix</taxon>
    </lineage>
</organism>
<dbReference type="Gene3D" id="3.30.70.270">
    <property type="match status" value="1"/>
</dbReference>